<gene>
    <name evidence="1" type="ORF">F383_06568</name>
</gene>
<reference evidence="2" key="1">
    <citation type="submission" date="2014-09" db="EMBL/GenBank/DDBJ databases">
        <authorList>
            <person name="Mudge J."/>
            <person name="Ramaraj T."/>
            <person name="Lindquist I.E."/>
            <person name="Bharti A.K."/>
            <person name="Sundararajan A."/>
            <person name="Cameron C.T."/>
            <person name="Woodward J.E."/>
            <person name="May G.D."/>
            <person name="Brubaker C."/>
            <person name="Broadhvest J."/>
            <person name="Wilkins T.A."/>
        </authorList>
    </citation>
    <scope>NUCLEOTIDE SEQUENCE</scope>
    <source>
        <strain evidence="2">cv. AKA8401</strain>
    </source>
</reference>
<protein>
    <submittedName>
        <fullName evidence="1">Uncharacterized protein</fullName>
    </submittedName>
</protein>
<keyword evidence="2" id="KW-1185">Reference proteome</keyword>
<evidence type="ECO:0000313" key="2">
    <source>
        <dbReference type="Proteomes" id="UP000032142"/>
    </source>
</evidence>
<dbReference type="EMBL" id="KN436826">
    <property type="protein sequence ID" value="KHG26473.1"/>
    <property type="molecule type" value="Genomic_DNA"/>
</dbReference>
<name>A0A0B0PJ26_GOSAR</name>
<evidence type="ECO:0000313" key="1">
    <source>
        <dbReference type="EMBL" id="KHG26473.1"/>
    </source>
</evidence>
<proteinExistence type="predicted"/>
<accession>A0A0B0PJ26</accession>
<organism evidence="1 2">
    <name type="scientific">Gossypium arboreum</name>
    <name type="common">Tree cotton</name>
    <name type="synonym">Gossypium nanking</name>
    <dbReference type="NCBI Taxonomy" id="29729"/>
    <lineage>
        <taxon>Eukaryota</taxon>
        <taxon>Viridiplantae</taxon>
        <taxon>Streptophyta</taxon>
        <taxon>Embryophyta</taxon>
        <taxon>Tracheophyta</taxon>
        <taxon>Spermatophyta</taxon>
        <taxon>Magnoliopsida</taxon>
        <taxon>eudicotyledons</taxon>
        <taxon>Gunneridae</taxon>
        <taxon>Pentapetalae</taxon>
        <taxon>rosids</taxon>
        <taxon>malvids</taxon>
        <taxon>Malvales</taxon>
        <taxon>Malvaceae</taxon>
        <taxon>Malvoideae</taxon>
        <taxon>Gossypium</taxon>
    </lineage>
</organism>
<dbReference type="AlphaFoldDB" id="A0A0B0PJ26"/>
<sequence>MSQNIIKYHLIKLFQSNTRIGSVRTCTASY</sequence>
<dbReference type="Proteomes" id="UP000032142">
    <property type="component" value="Unassembled WGS sequence"/>
</dbReference>